<evidence type="ECO:0000256" key="1">
    <source>
        <dbReference type="SAM" id="MobiDB-lite"/>
    </source>
</evidence>
<name>A0ABZ1NLD0_STRVL</name>
<organism evidence="2 3">
    <name type="scientific">Streptomyces violaceus</name>
    <name type="common">Streptomyces venezuelae</name>
    <dbReference type="NCBI Taxonomy" id="1936"/>
    <lineage>
        <taxon>Bacteria</taxon>
        <taxon>Bacillati</taxon>
        <taxon>Actinomycetota</taxon>
        <taxon>Actinomycetes</taxon>
        <taxon>Kitasatosporales</taxon>
        <taxon>Streptomycetaceae</taxon>
        <taxon>Streptomyces</taxon>
    </lineage>
</organism>
<protein>
    <submittedName>
        <fullName evidence="2">Uncharacterized protein</fullName>
    </submittedName>
</protein>
<dbReference type="Proteomes" id="UP001341259">
    <property type="component" value="Chromosome"/>
</dbReference>
<sequence>MTDFSGPTRRPTRRSYEELEAEAFVQELGEGGAYVSPGYTTPWRGLSSTDPLDEEDPFERGERLFDEWHDLSENDEERPERRRPGRAADIEPPYVGEVTVTVDPEIAQRHAERQAAQQAATAEPMEYETAGGRVTVEGLTKIWRGPCAQCSNPWEQRRPVSQRRRWGRLCSDVCKAAWERDRARERKQRQRGDEAA</sequence>
<accession>A0ABZ1NLD0</accession>
<feature type="compositionally biased region" description="Basic and acidic residues" evidence="1">
    <location>
        <begin position="58"/>
        <end position="89"/>
    </location>
</feature>
<reference evidence="2 3" key="1">
    <citation type="submission" date="2022-10" db="EMBL/GenBank/DDBJ databases">
        <title>The complete genomes of actinobacterial strains from the NBC collection.</title>
        <authorList>
            <person name="Joergensen T.S."/>
            <person name="Alvarez Arevalo M."/>
            <person name="Sterndorff E.B."/>
            <person name="Faurdal D."/>
            <person name="Vuksanovic O."/>
            <person name="Mourched A.-S."/>
            <person name="Charusanti P."/>
            <person name="Shaw S."/>
            <person name="Blin K."/>
            <person name="Weber T."/>
        </authorList>
    </citation>
    <scope>NUCLEOTIDE SEQUENCE [LARGE SCALE GENOMIC DNA]</scope>
    <source>
        <strain evidence="2 3">NBC_00456</strain>
    </source>
</reference>
<proteinExistence type="predicted"/>
<dbReference type="EMBL" id="CP107906">
    <property type="protein sequence ID" value="WUG92142.1"/>
    <property type="molecule type" value="Genomic_DNA"/>
</dbReference>
<evidence type="ECO:0000313" key="3">
    <source>
        <dbReference type="Proteomes" id="UP001341259"/>
    </source>
</evidence>
<feature type="region of interest" description="Disordered" evidence="1">
    <location>
        <begin position="32"/>
        <end position="96"/>
    </location>
</feature>
<gene>
    <name evidence="2" type="ORF">OHB29_03400</name>
</gene>
<keyword evidence="3" id="KW-1185">Reference proteome</keyword>
<evidence type="ECO:0000313" key="2">
    <source>
        <dbReference type="EMBL" id="WUG92142.1"/>
    </source>
</evidence>
<dbReference type="RefSeq" id="WP_328336570.1">
    <property type="nucleotide sequence ID" value="NZ_CP107906.1"/>
</dbReference>